<reference evidence="2 3" key="1">
    <citation type="submission" date="2022-01" db="EMBL/GenBank/DDBJ databases">
        <title>Labilibaculum sp. nov, a marine bacterium isolated from Antarctica.</title>
        <authorList>
            <person name="Dai W."/>
        </authorList>
    </citation>
    <scope>NUCLEOTIDE SEQUENCE [LARGE SCALE GENOMIC DNA]</scope>
    <source>
        <strain evidence="2 3">DW002</strain>
    </source>
</reference>
<keyword evidence="3" id="KW-1185">Reference proteome</keyword>
<feature type="domain" description="VOC" evidence="1">
    <location>
        <begin position="4"/>
        <end position="123"/>
    </location>
</feature>
<dbReference type="InterPro" id="IPR029068">
    <property type="entry name" value="Glyas_Bleomycin-R_OHBP_Dase"/>
</dbReference>
<dbReference type="RefSeq" id="WP_275110063.1">
    <property type="nucleotide sequence ID" value="NZ_JAKJSC010000002.1"/>
</dbReference>
<dbReference type="CDD" id="cd07247">
    <property type="entry name" value="SgaA_N_like"/>
    <property type="match status" value="1"/>
</dbReference>
<gene>
    <name evidence="2" type="ORF">L3049_12015</name>
</gene>
<dbReference type="InterPro" id="IPR004360">
    <property type="entry name" value="Glyas_Fos-R_dOase_dom"/>
</dbReference>
<dbReference type="Gene3D" id="3.10.180.10">
    <property type="entry name" value="2,3-Dihydroxybiphenyl 1,2-Dioxygenase, domain 1"/>
    <property type="match status" value="1"/>
</dbReference>
<accession>A0ABT5VTH8</accession>
<dbReference type="PROSITE" id="PS51819">
    <property type="entry name" value="VOC"/>
    <property type="match status" value="1"/>
</dbReference>
<dbReference type="EMBL" id="JAKJSC010000002">
    <property type="protein sequence ID" value="MDE5418731.1"/>
    <property type="molecule type" value="Genomic_DNA"/>
</dbReference>
<dbReference type="InterPro" id="IPR052164">
    <property type="entry name" value="Anthracycline_SecMetBiosynth"/>
</dbReference>
<dbReference type="InterPro" id="IPR037523">
    <property type="entry name" value="VOC_core"/>
</dbReference>
<evidence type="ECO:0000313" key="3">
    <source>
        <dbReference type="Proteomes" id="UP001528920"/>
    </source>
</evidence>
<name>A0ABT5VTH8_9BACT</name>
<dbReference type="PANTHER" id="PTHR33993:SF2">
    <property type="entry name" value="VOC DOMAIN-CONTAINING PROTEIN"/>
    <property type="match status" value="1"/>
</dbReference>
<comment type="caution">
    <text evidence="2">The sequence shown here is derived from an EMBL/GenBank/DDBJ whole genome shotgun (WGS) entry which is preliminary data.</text>
</comment>
<dbReference type="Proteomes" id="UP001528920">
    <property type="component" value="Unassembled WGS sequence"/>
</dbReference>
<dbReference type="SUPFAM" id="SSF54593">
    <property type="entry name" value="Glyoxalase/Bleomycin resistance protein/Dihydroxybiphenyl dioxygenase"/>
    <property type="match status" value="1"/>
</dbReference>
<proteinExistence type="predicted"/>
<organism evidence="2 3">
    <name type="scientific">Paralabilibaculum antarcticum</name>
    <dbReference type="NCBI Taxonomy" id="2912572"/>
    <lineage>
        <taxon>Bacteria</taxon>
        <taxon>Pseudomonadati</taxon>
        <taxon>Bacteroidota</taxon>
        <taxon>Bacteroidia</taxon>
        <taxon>Marinilabiliales</taxon>
        <taxon>Marinifilaceae</taxon>
        <taxon>Paralabilibaculum</taxon>
    </lineage>
</organism>
<sequence length="124" mass="13615">MKNTFNWIEIPVTDFDRAKKFYSSILNFDMPQEQIGSDLMGFFPYDQENEGVGGAIVKGDMHKPSKEGTLVYLNGGENLNTILNKVESSGGGIVVPKTQISPEIGYFAIFADTEGNHIALHSKG</sequence>
<evidence type="ECO:0000313" key="2">
    <source>
        <dbReference type="EMBL" id="MDE5418731.1"/>
    </source>
</evidence>
<protein>
    <submittedName>
        <fullName evidence="2">VOC family protein</fullName>
    </submittedName>
</protein>
<evidence type="ECO:0000259" key="1">
    <source>
        <dbReference type="PROSITE" id="PS51819"/>
    </source>
</evidence>
<dbReference type="Pfam" id="PF00903">
    <property type="entry name" value="Glyoxalase"/>
    <property type="match status" value="1"/>
</dbReference>
<dbReference type="PANTHER" id="PTHR33993">
    <property type="entry name" value="GLYOXALASE-RELATED"/>
    <property type="match status" value="1"/>
</dbReference>